<dbReference type="EMBL" id="CP007028">
    <property type="protein sequence ID" value="AHE96668.1"/>
    <property type="molecule type" value="Genomic_DNA"/>
</dbReference>
<dbReference type="STRING" id="75906.THERU_08190"/>
<protein>
    <recommendedName>
        <fullName evidence="15">Phenylalanine--tRNA ligase beta subunit</fullName>
        <ecNumber evidence="15">6.1.1.20</ecNumber>
    </recommendedName>
    <alternativeName>
        <fullName evidence="15">Phenylalanyl-tRNA synthetase beta subunit</fullName>
        <shortName evidence="15">PheRS</shortName>
    </alternativeName>
</protein>
<dbReference type="Pfam" id="PF03484">
    <property type="entry name" value="B5"/>
    <property type="match status" value="1"/>
</dbReference>
<evidence type="ECO:0000256" key="6">
    <source>
        <dbReference type="ARBA" id="ARBA00022598"/>
    </source>
</evidence>
<dbReference type="CDD" id="cd02796">
    <property type="entry name" value="tRNA_bind_bactPheRS"/>
    <property type="match status" value="1"/>
</dbReference>
<evidence type="ECO:0000256" key="5">
    <source>
        <dbReference type="ARBA" id="ARBA00022555"/>
    </source>
</evidence>
<evidence type="ECO:0000256" key="15">
    <source>
        <dbReference type="HAMAP-Rule" id="MF_00283"/>
    </source>
</evidence>
<feature type="binding site" evidence="15">
    <location>
        <position position="456"/>
    </location>
    <ligand>
        <name>Mg(2+)</name>
        <dbReference type="ChEBI" id="CHEBI:18420"/>
        <note>shared with alpha subunit</note>
    </ligand>
</feature>
<name>W0DI55_9AQUI</name>
<dbReference type="SUPFAM" id="SSF46955">
    <property type="entry name" value="Putative DNA-binding domain"/>
    <property type="match status" value="1"/>
</dbReference>
<keyword evidence="10 15" id="KW-0460">Magnesium</keyword>
<proteinExistence type="inferred from homology"/>
<comment type="subcellular location">
    <subcellularLocation>
        <location evidence="1 15">Cytoplasm</location>
    </subcellularLocation>
</comment>
<evidence type="ECO:0000256" key="11">
    <source>
        <dbReference type="ARBA" id="ARBA00022884"/>
    </source>
</evidence>
<dbReference type="GO" id="GO:0000287">
    <property type="term" value="F:magnesium ion binding"/>
    <property type="evidence" value="ECO:0007669"/>
    <property type="project" value="UniProtKB-UniRule"/>
</dbReference>
<keyword evidence="21" id="KW-1185">Reference proteome</keyword>
<dbReference type="OrthoDB" id="9805455at2"/>
<keyword evidence="8 15" id="KW-0547">Nucleotide-binding</keyword>
<evidence type="ECO:0000256" key="10">
    <source>
        <dbReference type="ARBA" id="ARBA00022842"/>
    </source>
</evidence>
<feature type="binding site" evidence="15">
    <location>
        <position position="455"/>
    </location>
    <ligand>
        <name>Mg(2+)</name>
        <dbReference type="ChEBI" id="CHEBI:18420"/>
        <note>shared with alpha subunit</note>
    </ligand>
</feature>
<dbReference type="SUPFAM" id="SSF50249">
    <property type="entry name" value="Nucleic acid-binding proteins"/>
    <property type="match status" value="1"/>
</dbReference>
<dbReference type="InterPro" id="IPR012340">
    <property type="entry name" value="NA-bd_OB-fold"/>
</dbReference>
<evidence type="ECO:0000256" key="8">
    <source>
        <dbReference type="ARBA" id="ARBA00022741"/>
    </source>
</evidence>
<dbReference type="InterPro" id="IPR005147">
    <property type="entry name" value="tRNA_synthase_B5-dom"/>
</dbReference>
<dbReference type="Pfam" id="PF01588">
    <property type="entry name" value="tRNA_bind"/>
    <property type="match status" value="1"/>
</dbReference>
<comment type="cofactor">
    <cofactor evidence="15">
        <name>Mg(2+)</name>
        <dbReference type="ChEBI" id="CHEBI:18420"/>
    </cofactor>
    <text evidence="15">Binds 2 magnesium ions per tetramer.</text>
</comment>
<dbReference type="InterPro" id="IPR009061">
    <property type="entry name" value="DNA-bd_dom_put_sf"/>
</dbReference>
<keyword evidence="9 15" id="KW-0067">ATP-binding</keyword>
<evidence type="ECO:0000259" key="18">
    <source>
        <dbReference type="PROSITE" id="PS51447"/>
    </source>
</evidence>
<dbReference type="GO" id="GO:0009328">
    <property type="term" value="C:phenylalanine-tRNA ligase complex"/>
    <property type="evidence" value="ECO:0007669"/>
    <property type="project" value="TreeGrafter"/>
</dbReference>
<evidence type="ECO:0000256" key="4">
    <source>
        <dbReference type="ARBA" id="ARBA00022490"/>
    </source>
</evidence>
<comment type="similarity">
    <text evidence="2 15">Belongs to the phenylalanyl-tRNA synthetase beta subunit family. Type 1 subfamily.</text>
</comment>
<feature type="domain" description="TRNA-binding" evidence="17">
    <location>
        <begin position="39"/>
        <end position="145"/>
    </location>
</feature>
<dbReference type="AlphaFoldDB" id="W0DI55"/>
<dbReference type="Gene3D" id="2.40.50.140">
    <property type="entry name" value="Nucleic acid-binding proteins"/>
    <property type="match status" value="1"/>
</dbReference>
<gene>
    <name evidence="15" type="primary">pheT</name>
    <name evidence="20" type="ORF">THERU_08190</name>
</gene>
<reference evidence="20 21" key="1">
    <citation type="submission" date="2013-12" db="EMBL/GenBank/DDBJ databases">
        <authorList>
            <consortium name="DOE Joint Genome Institute"/>
            <person name="Eisen J."/>
            <person name="Huntemann M."/>
            <person name="Han J."/>
            <person name="Chen A."/>
            <person name="Kyrpides N."/>
            <person name="Mavromatis K."/>
            <person name="Markowitz V."/>
            <person name="Palaniappan K."/>
            <person name="Ivanova N."/>
            <person name="Schaumberg A."/>
            <person name="Pati A."/>
            <person name="Liolios K."/>
            <person name="Nordberg H.P."/>
            <person name="Cantor M.N."/>
            <person name="Hua S.X."/>
            <person name="Woyke T."/>
        </authorList>
    </citation>
    <scope>NUCLEOTIDE SEQUENCE [LARGE SCALE GENOMIC DNA]</scope>
    <source>
        <strain evidence="20 21">DSM 23557</strain>
    </source>
</reference>
<dbReference type="EC" id="6.1.1.20" evidence="15"/>
<dbReference type="eggNOG" id="COG0072">
    <property type="taxonomic scope" value="Bacteria"/>
</dbReference>
<dbReference type="InterPro" id="IPR005121">
    <property type="entry name" value="Fdx_antiC-bd"/>
</dbReference>
<keyword evidence="4 15" id="KW-0963">Cytoplasm</keyword>
<evidence type="ECO:0000256" key="14">
    <source>
        <dbReference type="ARBA" id="ARBA00049255"/>
    </source>
</evidence>
<dbReference type="HOGENOM" id="CLU_016891_0_0_0"/>
<dbReference type="KEGG" id="trd:THERU_08190"/>
<dbReference type="GO" id="GO:0005524">
    <property type="term" value="F:ATP binding"/>
    <property type="evidence" value="ECO:0007669"/>
    <property type="project" value="UniProtKB-UniRule"/>
</dbReference>
<evidence type="ECO:0000259" key="17">
    <source>
        <dbReference type="PROSITE" id="PS50886"/>
    </source>
</evidence>
<dbReference type="SMART" id="SM00896">
    <property type="entry name" value="FDX-ACB"/>
    <property type="match status" value="1"/>
</dbReference>
<dbReference type="InterPro" id="IPR045864">
    <property type="entry name" value="aa-tRNA-synth_II/BPL/LPL"/>
</dbReference>
<dbReference type="GO" id="GO:0004826">
    <property type="term" value="F:phenylalanine-tRNA ligase activity"/>
    <property type="evidence" value="ECO:0007669"/>
    <property type="project" value="UniProtKB-UniRule"/>
</dbReference>
<evidence type="ECO:0000256" key="3">
    <source>
        <dbReference type="ARBA" id="ARBA00011209"/>
    </source>
</evidence>
<evidence type="ECO:0000256" key="1">
    <source>
        <dbReference type="ARBA" id="ARBA00004496"/>
    </source>
</evidence>
<evidence type="ECO:0000256" key="7">
    <source>
        <dbReference type="ARBA" id="ARBA00022723"/>
    </source>
</evidence>
<keyword evidence="6 15" id="KW-0436">Ligase</keyword>
<dbReference type="InterPro" id="IPR041616">
    <property type="entry name" value="PheRS_beta_core"/>
</dbReference>
<dbReference type="InterPro" id="IPR033714">
    <property type="entry name" value="tRNA_bind_bactPheRS"/>
</dbReference>
<feature type="binding site" evidence="15">
    <location>
        <position position="452"/>
    </location>
    <ligand>
        <name>Mg(2+)</name>
        <dbReference type="ChEBI" id="CHEBI:18420"/>
        <note>shared with alpha subunit</note>
    </ligand>
</feature>
<evidence type="ECO:0000313" key="20">
    <source>
        <dbReference type="EMBL" id="AHE96668.1"/>
    </source>
</evidence>
<dbReference type="PROSITE" id="PS51447">
    <property type="entry name" value="FDX_ACB"/>
    <property type="match status" value="1"/>
</dbReference>
<dbReference type="FunFam" id="3.50.40.10:FF:000001">
    <property type="entry name" value="Phenylalanine--tRNA ligase beta subunit"/>
    <property type="match status" value="1"/>
</dbReference>
<dbReference type="SMART" id="SM00874">
    <property type="entry name" value="B5"/>
    <property type="match status" value="1"/>
</dbReference>
<dbReference type="SUPFAM" id="SSF54991">
    <property type="entry name" value="Anticodon-binding domain of PheRS"/>
    <property type="match status" value="1"/>
</dbReference>
<keyword evidence="13 15" id="KW-0030">Aminoacyl-tRNA synthetase</keyword>
<evidence type="ECO:0000256" key="13">
    <source>
        <dbReference type="ARBA" id="ARBA00023146"/>
    </source>
</evidence>
<comment type="catalytic activity">
    <reaction evidence="14 15">
        <text>tRNA(Phe) + L-phenylalanine + ATP = L-phenylalanyl-tRNA(Phe) + AMP + diphosphate + H(+)</text>
        <dbReference type="Rhea" id="RHEA:19413"/>
        <dbReference type="Rhea" id="RHEA-COMP:9668"/>
        <dbReference type="Rhea" id="RHEA-COMP:9699"/>
        <dbReference type="ChEBI" id="CHEBI:15378"/>
        <dbReference type="ChEBI" id="CHEBI:30616"/>
        <dbReference type="ChEBI" id="CHEBI:33019"/>
        <dbReference type="ChEBI" id="CHEBI:58095"/>
        <dbReference type="ChEBI" id="CHEBI:78442"/>
        <dbReference type="ChEBI" id="CHEBI:78531"/>
        <dbReference type="ChEBI" id="CHEBI:456215"/>
        <dbReference type="EC" id="6.1.1.20"/>
    </reaction>
</comment>
<evidence type="ECO:0000313" key="21">
    <source>
        <dbReference type="Proteomes" id="UP000018914"/>
    </source>
</evidence>
<evidence type="ECO:0000256" key="2">
    <source>
        <dbReference type="ARBA" id="ARBA00008653"/>
    </source>
</evidence>
<dbReference type="InterPro" id="IPR020825">
    <property type="entry name" value="Phe-tRNA_synthase-like_B3/B4"/>
</dbReference>
<dbReference type="InterPro" id="IPR002547">
    <property type="entry name" value="tRNA-bd_dom"/>
</dbReference>
<dbReference type="InterPro" id="IPR045060">
    <property type="entry name" value="Phe-tRNA-ligase_IIc_bsu"/>
</dbReference>
<dbReference type="PANTHER" id="PTHR10947">
    <property type="entry name" value="PHENYLALANYL-TRNA SYNTHETASE BETA CHAIN AND LEUCINE-RICH REPEAT-CONTAINING PROTEIN 47"/>
    <property type="match status" value="1"/>
</dbReference>
<dbReference type="Gene3D" id="3.30.930.10">
    <property type="entry name" value="Bira Bifunctional Protein, Domain 2"/>
    <property type="match status" value="1"/>
</dbReference>
<dbReference type="InterPro" id="IPR004532">
    <property type="entry name" value="Phe-tRNA-ligase_IIc_bsu_bact"/>
</dbReference>
<dbReference type="PANTHER" id="PTHR10947:SF0">
    <property type="entry name" value="PHENYLALANINE--TRNA LIGASE BETA SUBUNIT"/>
    <property type="match status" value="1"/>
</dbReference>
<dbReference type="PROSITE" id="PS51483">
    <property type="entry name" value="B5"/>
    <property type="match status" value="1"/>
</dbReference>
<dbReference type="PATRIC" id="fig|75906.3.peg.1577"/>
<dbReference type="SMART" id="SM00873">
    <property type="entry name" value="B3_4"/>
    <property type="match status" value="1"/>
</dbReference>
<keyword evidence="5 16" id="KW-0820">tRNA-binding</keyword>
<dbReference type="NCBIfam" id="TIGR00472">
    <property type="entry name" value="pheT_bact"/>
    <property type="match status" value="1"/>
</dbReference>
<dbReference type="GO" id="GO:0006432">
    <property type="term" value="P:phenylalanyl-tRNA aminoacylation"/>
    <property type="evidence" value="ECO:0007669"/>
    <property type="project" value="UniProtKB-UniRule"/>
</dbReference>
<dbReference type="Gene3D" id="3.30.56.10">
    <property type="match status" value="2"/>
</dbReference>
<dbReference type="PROSITE" id="PS50886">
    <property type="entry name" value="TRBD"/>
    <property type="match status" value="1"/>
</dbReference>
<dbReference type="GO" id="GO:0000049">
    <property type="term" value="F:tRNA binding"/>
    <property type="evidence" value="ECO:0007669"/>
    <property type="project" value="UniProtKB-UniRule"/>
</dbReference>
<organism evidence="21">
    <name type="scientific">Thermocrinis ruber</name>
    <dbReference type="NCBI Taxonomy" id="75906"/>
    <lineage>
        <taxon>Bacteria</taxon>
        <taxon>Pseudomonadati</taxon>
        <taxon>Aquificota</taxon>
        <taxon>Aquificia</taxon>
        <taxon>Aquificales</taxon>
        <taxon>Aquificaceae</taxon>
        <taxon>Thermocrinis</taxon>
    </lineage>
</organism>
<keyword evidence="11 16" id="KW-0694">RNA-binding</keyword>
<dbReference type="Pfam" id="PF03147">
    <property type="entry name" value="FDX-ACB"/>
    <property type="match status" value="1"/>
</dbReference>
<accession>W0DI55</accession>
<dbReference type="Pfam" id="PF17759">
    <property type="entry name" value="tRNA_synthFbeta"/>
    <property type="match status" value="1"/>
</dbReference>
<feature type="domain" description="B5" evidence="19">
    <location>
        <begin position="392"/>
        <end position="468"/>
    </location>
</feature>
<dbReference type="InterPro" id="IPR036690">
    <property type="entry name" value="Fdx_antiC-bd_sf"/>
</dbReference>
<evidence type="ECO:0000259" key="19">
    <source>
        <dbReference type="PROSITE" id="PS51483"/>
    </source>
</evidence>
<evidence type="ECO:0000256" key="9">
    <source>
        <dbReference type="ARBA" id="ARBA00022840"/>
    </source>
</evidence>
<dbReference type="RefSeq" id="WP_025306746.1">
    <property type="nucleotide sequence ID" value="NZ_CP007028.1"/>
</dbReference>
<keyword evidence="7 15" id="KW-0479">Metal-binding</keyword>
<dbReference type="Proteomes" id="UP000018914">
    <property type="component" value="Chromosome"/>
</dbReference>
<dbReference type="SUPFAM" id="SSF55681">
    <property type="entry name" value="Class II aaRS and biotin synthetases"/>
    <property type="match status" value="1"/>
</dbReference>
<feature type="domain" description="FDX-ACB" evidence="18">
    <location>
        <begin position="667"/>
        <end position="759"/>
    </location>
</feature>
<dbReference type="Gene3D" id="3.50.40.10">
    <property type="entry name" value="Phenylalanyl-trna Synthetase, Chain B, domain 3"/>
    <property type="match status" value="1"/>
</dbReference>
<evidence type="ECO:0000256" key="12">
    <source>
        <dbReference type="ARBA" id="ARBA00022917"/>
    </source>
</evidence>
<comment type="subunit">
    <text evidence="3 15">Tetramer of two alpha and two beta subunits.</text>
</comment>
<dbReference type="Gene3D" id="3.30.70.380">
    <property type="entry name" value="Ferrodoxin-fold anticodon-binding domain"/>
    <property type="match status" value="1"/>
</dbReference>
<dbReference type="Pfam" id="PF03483">
    <property type="entry name" value="B3_4"/>
    <property type="match status" value="1"/>
</dbReference>
<evidence type="ECO:0000256" key="16">
    <source>
        <dbReference type="PROSITE-ProRule" id="PRU00209"/>
    </source>
</evidence>
<feature type="binding site" evidence="15">
    <location>
        <position position="446"/>
    </location>
    <ligand>
        <name>Mg(2+)</name>
        <dbReference type="ChEBI" id="CHEBI:18420"/>
        <note>shared with alpha subunit</note>
    </ligand>
</feature>
<keyword evidence="12 15" id="KW-0648">Protein biosynthesis</keyword>
<dbReference type="SUPFAM" id="SSF56037">
    <property type="entry name" value="PheT/TilS domain"/>
    <property type="match status" value="1"/>
</dbReference>
<dbReference type="InterPro" id="IPR005146">
    <property type="entry name" value="B3/B4_tRNA-bd"/>
</dbReference>
<dbReference type="HAMAP" id="MF_00283">
    <property type="entry name" value="Phe_tRNA_synth_beta1"/>
    <property type="match status" value="1"/>
</dbReference>
<sequence>MKAPLSWLAEFVDLKGLSPEDIAQGLTLRSVETSVEVWEQSVDGVVFGKVLKVENHPQKQELKVCKVDVGDVVQVVTRDQEIKEGDGVLVALPGARVGDRVISKRDFSGVVSEGMLLSAQELGLEDSSQGVLVIEEKFSPGTPAKDVLGFGEYVLEVEITPNRGDLLSILGLAREISALFDLPLKEPQDKTFEDFGSVEVRIEDPDCKRYRAVLIEGVQVKPSPLWLRRRLWQCGIRSINNVVDITNYVMLERGQPLHAFDWEKIEGPVVIRRAKKGEKINTLMGVEKELSEENLVIADSEKILALGGVVGGLESGVREHTKSILLEGAYFEPFRIRRSARSLGVQTESSYRFERNVDIQSLKKHQDRAVGLILQLTGGEVRAVKDIYPKPYEPKRIFLSFGKFKRYAGEELDPEGGLKVLQKLGFDVRVQNCGFEVLVPAFRSFDVQGDADIVEELLRVKGYDNLRAERLLVPSKPKVKDKLEREIKNFLKARGFFEVLNFSFEGKRLYETLGLKSPTLEIINPLVKEERFLRTSLVPSLINSYLRNRRKFIQQIALFEVGKVFFEEGEGRRLGILSNMHTLQEFRSLVSDLLHSMEVLHTSQGSKFSFLHPNLQVSLWVEGEEIGFLGLLNPLLERELDLKEKVLIAELDLDRLKPKRAQYMPFSNYPPVVRDITLVMDKGLPVDKLIMHIRKLEEVEDLKVVSVWTDERVLGEGKKSVSFRLFLRSLKGSLSDEEANQLVFGLVEDLKKEFGVSLR</sequence>